<comment type="caution">
    <text evidence="1">The sequence shown here is derived from an EMBL/GenBank/DDBJ whole genome shotgun (WGS) entry which is preliminary data.</text>
</comment>
<proteinExistence type="predicted"/>
<protein>
    <submittedName>
        <fullName evidence="1">DNA, contig: SP614</fullName>
    </submittedName>
</protein>
<organism evidence="1 2">
    <name type="scientific">Sphingomonas paucimobilis NBRC 13935</name>
    <dbReference type="NCBI Taxonomy" id="1219050"/>
    <lineage>
        <taxon>Bacteria</taxon>
        <taxon>Pseudomonadati</taxon>
        <taxon>Pseudomonadota</taxon>
        <taxon>Alphaproteobacteria</taxon>
        <taxon>Sphingomonadales</taxon>
        <taxon>Sphingomonadaceae</taxon>
        <taxon>Sphingomonas</taxon>
    </lineage>
</organism>
<sequence length="287" mass="31215">MTKIAPDRFSGFVAIDWSGAHGHSHKGIAMACCTTGQAAPTLVAPPGRFWSREGVARWLLERADEPLLIGFDFSFSAPFVERGAHLPGDLPTADARALWAHVERSCDDPDLGARSFLEARRGRHFYFGAADGRKADFLHWRRCEMAGDGTRKPSTVYDAIGASQVAKASFAGMRLLHRLDGRIAIWPFDPVPPSGAVVIEIYTSIAARDAGRSRGRSKMRSAEALDTALAHLGSEPHTPLAVYDDHSTDAILTAAWLRAMAGREELWHPSGLTLQIAQTEGWTFGVA</sequence>
<gene>
    <name evidence="1" type="ORF">SP6_14_01050</name>
</gene>
<accession>A0A0C9N062</accession>
<reference evidence="1 2" key="1">
    <citation type="submission" date="2014-08" db="EMBL/GenBank/DDBJ databases">
        <title>Whole genome shotgun sequence of Sphingomonas paucimobilis NBRC 13935.</title>
        <authorList>
            <person name="Hosoyama A."/>
            <person name="Hashimoto M."/>
            <person name="Hosoyama Y."/>
            <person name="Noguchi M."/>
            <person name="Uohara A."/>
            <person name="Ohji S."/>
            <person name="Katano-Makiyama Y."/>
            <person name="Ichikawa N."/>
            <person name="Kimura A."/>
            <person name="Yamazoe A."/>
            <person name="Fujita N."/>
        </authorList>
    </citation>
    <scope>NUCLEOTIDE SEQUENCE [LARGE SCALE GENOMIC DNA]</scope>
    <source>
        <strain evidence="1 2">NBRC 13935</strain>
    </source>
</reference>
<evidence type="ECO:0000313" key="1">
    <source>
        <dbReference type="EMBL" id="GAN12949.1"/>
    </source>
</evidence>
<evidence type="ECO:0000313" key="2">
    <source>
        <dbReference type="Proteomes" id="UP000032025"/>
    </source>
</evidence>
<keyword evidence="2" id="KW-1185">Reference proteome</keyword>
<dbReference type="AlphaFoldDB" id="A0A0C9N062"/>
<dbReference type="SUPFAM" id="SSF52821">
    <property type="entry name" value="Rhodanese/Cell cycle control phosphatase"/>
    <property type="match status" value="1"/>
</dbReference>
<dbReference type="EMBL" id="BBJS01000014">
    <property type="protein sequence ID" value="GAN12949.1"/>
    <property type="molecule type" value="Genomic_DNA"/>
</dbReference>
<name>A0A0C9N062_SPHPI</name>
<dbReference type="InterPro" id="IPR036873">
    <property type="entry name" value="Rhodanese-like_dom_sf"/>
</dbReference>
<dbReference type="Proteomes" id="UP000032025">
    <property type="component" value="Unassembled WGS sequence"/>
</dbReference>